<keyword evidence="2" id="KW-1185">Reference proteome</keyword>
<proteinExistence type="predicted"/>
<protein>
    <submittedName>
        <fullName evidence="1">Uncharacterized protein</fullName>
    </submittedName>
</protein>
<sequence>MIGRELTREQQDRVERAVAFCHDALTTDIQQAAVKQALQFANDEHMRRFLKGRRQYSCESLAVLARSILQGKDDLHSRIGWLAESVAAYFGRPPLERKLAQHLAERIPIPSIDEPLVAVSRGLQMTGIAICLPTEPGLVRCACFIDVVLTEGRERVKSIIATAAGDWAGLNGLTAQGS</sequence>
<evidence type="ECO:0000313" key="2">
    <source>
        <dbReference type="Proteomes" id="UP001595923"/>
    </source>
</evidence>
<comment type="caution">
    <text evidence="1">The sequence shown here is derived from an EMBL/GenBank/DDBJ whole genome shotgun (WGS) entry which is preliminary data.</text>
</comment>
<evidence type="ECO:0000313" key="1">
    <source>
        <dbReference type="EMBL" id="MFC4565640.1"/>
    </source>
</evidence>
<gene>
    <name evidence="1" type="ORF">ACFO4E_27600</name>
</gene>
<dbReference type="RefSeq" id="WP_378579811.1">
    <property type="nucleotide sequence ID" value="NZ_JBHSFQ010000042.1"/>
</dbReference>
<reference evidence="2" key="1">
    <citation type="journal article" date="2019" name="Int. J. Syst. Evol. Microbiol.">
        <title>The Global Catalogue of Microorganisms (GCM) 10K type strain sequencing project: providing services to taxonomists for standard genome sequencing and annotation.</title>
        <authorList>
            <consortium name="The Broad Institute Genomics Platform"/>
            <consortium name="The Broad Institute Genome Sequencing Center for Infectious Disease"/>
            <person name="Wu L."/>
            <person name="Ma J."/>
        </authorList>
    </citation>
    <scope>NUCLEOTIDE SEQUENCE [LARGE SCALE GENOMIC DNA]</scope>
    <source>
        <strain evidence="2">XZYJ18</strain>
    </source>
</reference>
<accession>A0ABV9E378</accession>
<organism evidence="1 2">
    <name type="scientific">Nocardiopsis mangrovi</name>
    <dbReference type="NCBI Taxonomy" id="1179818"/>
    <lineage>
        <taxon>Bacteria</taxon>
        <taxon>Bacillati</taxon>
        <taxon>Actinomycetota</taxon>
        <taxon>Actinomycetes</taxon>
        <taxon>Streptosporangiales</taxon>
        <taxon>Nocardiopsidaceae</taxon>
        <taxon>Nocardiopsis</taxon>
    </lineage>
</organism>
<name>A0ABV9E378_9ACTN</name>
<dbReference type="Proteomes" id="UP001595923">
    <property type="component" value="Unassembled WGS sequence"/>
</dbReference>
<dbReference type="EMBL" id="JBHSFQ010000042">
    <property type="protein sequence ID" value="MFC4565640.1"/>
    <property type="molecule type" value="Genomic_DNA"/>
</dbReference>